<reference evidence="21" key="2">
    <citation type="submission" date="2019-10" db="EMBL/GenBank/DDBJ databases">
        <title>A de novo genome assembly of a pear dwarfing rootstock.</title>
        <authorList>
            <person name="Wang F."/>
            <person name="Wang J."/>
            <person name="Li S."/>
            <person name="Zhang Y."/>
            <person name="Fang M."/>
            <person name="Ma L."/>
            <person name="Zhao Y."/>
            <person name="Jiang S."/>
        </authorList>
    </citation>
    <scope>NUCLEOTIDE SEQUENCE [LARGE SCALE GENOMIC DNA]</scope>
</reference>
<evidence type="ECO:0000256" key="11">
    <source>
        <dbReference type="ARBA" id="ARBA00023157"/>
    </source>
</evidence>
<proteinExistence type="inferred from homology"/>
<protein>
    <recommendedName>
        <fullName evidence="5 17">Pectinesterase</fullName>
        <ecNumber evidence="5 17">3.1.1.11</ecNumber>
    </recommendedName>
</protein>
<reference evidence="20 21" key="1">
    <citation type="submission" date="2019-09" db="EMBL/GenBank/DDBJ databases">
        <authorList>
            <person name="Ou C."/>
        </authorList>
    </citation>
    <scope>NUCLEOTIDE SEQUENCE [LARGE SCALE GENOMIC DNA]</scope>
    <source>
        <strain evidence="20">S2</strain>
        <tissue evidence="20">Leaf</tissue>
    </source>
</reference>
<evidence type="ECO:0000256" key="7">
    <source>
        <dbReference type="ARBA" id="ARBA00022525"/>
    </source>
</evidence>
<comment type="pathway">
    <text evidence="2 17">Glycan metabolism; pectin degradation; 2-dehydro-3-deoxy-D-gluconate from pectin: step 1/5.</text>
</comment>
<feature type="region of interest" description="Disordered" evidence="18">
    <location>
        <begin position="556"/>
        <end position="578"/>
    </location>
</feature>
<feature type="signal peptide" evidence="17">
    <location>
        <begin position="1"/>
        <end position="27"/>
    </location>
</feature>
<keyword evidence="7" id="KW-0964">Secreted</keyword>
<evidence type="ECO:0000313" key="21">
    <source>
        <dbReference type="Proteomes" id="UP000327157"/>
    </source>
</evidence>
<dbReference type="OrthoDB" id="2019149at2759"/>
<comment type="similarity">
    <text evidence="3">In the N-terminal section; belongs to the PMEI family.</text>
</comment>
<comment type="catalytic activity">
    <reaction evidence="14 17">
        <text>[(1-&gt;4)-alpha-D-galacturonosyl methyl ester](n) + n H2O = [(1-&gt;4)-alpha-D-galacturonosyl](n) + n methanol + n H(+)</text>
        <dbReference type="Rhea" id="RHEA:22380"/>
        <dbReference type="Rhea" id="RHEA-COMP:14570"/>
        <dbReference type="Rhea" id="RHEA-COMP:14573"/>
        <dbReference type="ChEBI" id="CHEBI:15377"/>
        <dbReference type="ChEBI" id="CHEBI:15378"/>
        <dbReference type="ChEBI" id="CHEBI:17790"/>
        <dbReference type="ChEBI" id="CHEBI:140522"/>
        <dbReference type="ChEBI" id="CHEBI:140523"/>
        <dbReference type="EC" id="3.1.1.11"/>
    </reaction>
</comment>
<evidence type="ECO:0000256" key="18">
    <source>
        <dbReference type="SAM" id="MobiDB-lite"/>
    </source>
</evidence>
<dbReference type="Pfam" id="PF04043">
    <property type="entry name" value="PMEI"/>
    <property type="match status" value="1"/>
</dbReference>
<dbReference type="InterPro" id="IPR000070">
    <property type="entry name" value="Pectinesterase_cat"/>
</dbReference>
<keyword evidence="9 17" id="KW-0378">Hydrolase</keyword>
<dbReference type="EMBL" id="SMOL01000148">
    <property type="protein sequence ID" value="KAB2628810.1"/>
    <property type="molecule type" value="Genomic_DNA"/>
</dbReference>
<dbReference type="FunFam" id="1.20.140.40:FF:000004">
    <property type="entry name" value="Pectinesterase"/>
    <property type="match status" value="1"/>
</dbReference>
<dbReference type="UniPathway" id="UPA00545">
    <property type="reaction ID" value="UER00823"/>
</dbReference>
<keyword evidence="21" id="KW-1185">Reference proteome</keyword>
<feature type="region of interest" description="Disordered" evidence="18">
    <location>
        <begin position="423"/>
        <end position="446"/>
    </location>
</feature>
<dbReference type="PANTHER" id="PTHR31707">
    <property type="entry name" value="PECTINESTERASE"/>
    <property type="match status" value="1"/>
</dbReference>
<dbReference type="SMART" id="SM00856">
    <property type="entry name" value="PMEI"/>
    <property type="match status" value="1"/>
</dbReference>
<dbReference type="InterPro" id="IPR012334">
    <property type="entry name" value="Pectin_lyas_fold"/>
</dbReference>
<dbReference type="AlphaFoldDB" id="A0A5N5HTF2"/>
<evidence type="ECO:0000256" key="13">
    <source>
        <dbReference type="ARBA" id="ARBA00023316"/>
    </source>
</evidence>
<comment type="caution">
    <text evidence="20">The sequence shown here is derived from an EMBL/GenBank/DDBJ whole genome shotgun (WGS) entry which is preliminary data.</text>
</comment>
<feature type="active site" evidence="16">
    <location>
        <position position="402"/>
    </location>
</feature>
<dbReference type="CDD" id="cd15798">
    <property type="entry name" value="PMEI-like_3"/>
    <property type="match status" value="1"/>
</dbReference>
<dbReference type="Gene3D" id="1.20.140.40">
    <property type="entry name" value="Invertase/pectin methylesterase inhibitor family protein"/>
    <property type="match status" value="1"/>
</dbReference>
<evidence type="ECO:0000256" key="6">
    <source>
        <dbReference type="ARBA" id="ARBA00022512"/>
    </source>
</evidence>
<dbReference type="InterPro" id="IPR011050">
    <property type="entry name" value="Pectin_lyase_fold/virulence"/>
</dbReference>
<keyword evidence="10 17" id="KW-0063">Aspartyl esterase</keyword>
<evidence type="ECO:0000256" key="17">
    <source>
        <dbReference type="RuleBase" id="RU000589"/>
    </source>
</evidence>
<evidence type="ECO:0000256" key="12">
    <source>
        <dbReference type="ARBA" id="ARBA00023180"/>
    </source>
</evidence>
<dbReference type="FunFam" id="2.160.20.10:FF:000001">
    <property type="entry name" value="Pectinesterase"/>
    <property type="match status" value="1"/>
</dbReference>
<evidence type="ECO:0000256" key="3">
    <source>
        <dbReference type="ARBA" id="ARBA00006027"/>
    </source>
</evidence>
<evidence type="ECO:0000256" key="9">
    <source>
        <dbReference type="ARBA" id="ARBA00022801"/>
    </source>
</evidence>
<dbReference type="GO" id="GO:0042545">
    <property type="term" value="P:cell wall modification"/>
    <property type="evidence" value="ECO:0007669"/>
    <property type="project" value="UniProtKB-UniRule"/>
</dbReference>
<keyword evidence="8 17" id="KW-0732">Signal</keyword>
<dbReference type="EC" id="3.1.1.11" evidence="5 17"/>
<evidence type="ECO:0000256" key="14">
    <source>
        <dbReference type="ARBA" id="ARBA00047928"/>
    </source>
</evidence>
<evidence type="ECO:0000256" key="4">
    <source>
        <dbReference type="ARBA" id="ARBA00007786"/>
    </source>
</evidence>
<evidence type="ECO:0000313" key="20">
    <source>
        <dbReference type="EMBL" id="KAB2628810.1"/>
    </source>
</evidence>
<keyword evidence="13" id="KW-0961">Cell wall biogenesis/degradation</keyword>
<dbReference type="Proteomes" id="UP000327157">
    <property type="component" value="Chromosome 8"/>
</dbReference>
<reference evidence="20 21" key="3">
    <citation type="submission" date="2019-11" db="EMBL/GenBank/DDBJ databases">
        <title>A de novo genome assembly of a pear dwarfing rootstock.</title>
        <authorList>
            <person name="Wang F."/>
            <person name="Wang J."/>
            <person name="Li S."/>
            <person name="Zhang Y."/>
            <person name="Fang M."/>
            <person name="Ma L."/>
            <person name="Zhao Y."/>
            <person name="Jiang S."/>
        </authorList>
    </citation>
    <scope>NUCLEOTIDE SEQUENCE [LARGE SCALE GENOMIC DNA]</scope>
    <source>
        <strain evidence="20">S2</strain>
        <tissue evidence="20">Leaf</tissue>
    </source>
</reference>
<dbReference type="InterPro" id="IPR033131">
    <property type="entry name" value="Pectinesterase_Asp_AS"/>
</dbReference>
<dbReference type="NCBIfam" id="TIGR01614">
    <property type="entry name" value="PME_inhib"/>
    <property type="match status" value="1"/>
</dbReference>
<organism evidence="20 21">
    <name type="scientific">Pyrus ussuriensis x Pyrus communis</name>
    <dbReference type="NCBI Taxonomy" id="2448454"/>
    <lineage>
        <taxon>Eukaryota</taxon>
        <taxon>Viridiplantae</taxon>
        <taxon>Streptophyta</taxon>
        <taxon>Embryophyta</taxon>
        <taxon>Tracheophyta</taxon>
        <taxon>Spermatophyta</taxon>
        <taxon>Magnoliopsida</taxon>
        <taxon>eudicotyledons</taxon>
        <taxon>Gunneridae</taxon>
        <taxon>Pentapetalae</taxon>
        <taxon>rosids</taxon>
        <taxon>fabids</taxon>
        <taxon>Rosales</taxon>
        <taxon>Rosaceae</taxon>
        <taxon>Amygdaloideae</taxon>
        <taxon>Maleae</taxon>
        <taxon>Pyrus</taxon>
    </lineage>
</organism>
<keyword evidence="11" id="KW-1015">Disulfide bond</keyword>
<sequence>MASKFFHLVKVSSFLIIFHFLSSRSLADVPLNTPLPPETICKSTPHPSYCTSVLPHNNESVYDFGRFSVQRALSESHKLLDLYEKYLQKGSSLTNPAIQALEDCKQLALLNIDFLSSSLETVNKASDVLPILDADDVQTLLSAILTNHQTCSDGIASLPSSAGSVLGDLSVPLSNNTKLYSTSLALFTKGWVPKDKNGVPRQPKRQFKFGKGRLNLKMSTHARAIYDSAINHRGRRLLQVGDEEVLVKDIVVVSQDGSGNFTTINQAIAVAPNNSVASGGYFMIYITAGVYKEYVSIISQKKYLLFVGDGINQTIITGNNSVGDGSTTFNSATLAVVAQGFMAVNITVRNTAGPSKGQAVALRSGADFSVFYSCSFEGYQDTLYTHSLRQFYRECDIYGTVDFIFGNAAVVLQNCNIYPRQPNQGQSNPITAQGRTDPNQNTGTSIHNCTITPTPDLASSNYTVKTYLGRPWKEYSRTVYMQTFMGSLIDPAGWLAWSGDFALSTLYYAEYNNTGPGSNTTNRVTWPGYHVINATVAANFTVSNFLLGDNWLPDTGTKQTKKKKKKETTTPLSVVLPP</sequence>
<accession>A0A5N5HTF2</accession>
<dbReference type="InterPro" id="IPR035513">
    <property type="entry name" value="Invertase/methylesterase_inhib"/>
</dbReference>
<dbReference type="GO" id="GO:0004857">
    <property type="term" value="F:enzyme inhibitor activity"/>
    <property type="evidence" value="ECO:0007669"/>
    <property type="project" value="InterPro"/>
</dbReference>
<dbReference type="SUPFAM" id="SSF101148">
    <property type="entry name" value="Plant invertase/pectin methylesterase inhibitor"/>
    <property type="match status" value="1"/>
</dbReference>
<feature type="chain" id="PRO_5024469814" description="Pectinesterase" evidence="17">
    <location>
        <begin position="28"/>
        <end position="578"/>
    </location>
</feature>
<dbReference type="Gene3D" id="2.160.20.10">
    <property type="entry name" value="Single-stranded right-handed beta-helix, Pectin lyase-like"/>
    <property type="match status" value="1"/>
</dbReference>
<keyword evidence="12" id="KW-0325">Glycoprotein</keyword>
<dbReference type="PROSITE" id="PS00503">
    <property type="entry name" value="PECTINESTERASE_2"/>
    <property type="match status" value="1"/>
</dbReference>
<evidence type="ECO:0000256" key="8">
    <source>
        <dbReference type="ARBA" id="ARBA00022729"/>
    </source>
</evidence>
<dbReference type="Pfam" id="PF01095">
    <property type="entry name" value="Pectinesterase"/>
    <property type="match status" value="1"/>
</dbReference>
<keyword evidence="6" id="KW-0134">Cell wall</keyword>
<name>A0A5N5HTF2_9ROSA</name>
<comment type="similarity">
    <text evidence="4">In the C-terminal section; belongs to the pectinesterase family.</text>
</comment>
<dbReference type="InterPro" id="IPR006501">
    <property type="entry name" value="Pectinesterase_inhib_dom"/>
</dbReference>
<feature type="domain" description="Pectinesterase inhibitor" evidence="19">
    <location>
        <begin position="32"/>
        <end position="186"/>
    </location>
</feature>
<evidence type="ECO:0000256" key="5">
    <source>
        <dbReference type="ARBA" id="ARBA00013229"/>
    </source>
</evidence>
<evidence type="ECO:0000256" key="15">
    <source>
        <dbReference type="ARBA" id="ARBA00057335"/>
    </source>
</evidence>
<dbReference type="GO" id="GO:0030599">
    <property type="term" value="F:pectinesterase activity"/>
    <property type="evidence" value="ECO:0007669"/>
    <property type="project" value="UniProtKB-UniRule"/>
</dbReference>
<dbReference type="GO" id="GO:0045490">
    <property type="term" value="P:pectin catabolic process"/>
    <property type="evidence" value="ECO:0007669"/>
    <property type="project" value="UniProtKB-UniRule"/>
</dbReference>
<gene>
    <name evidence="20" type="ORF">D8674_033605</name>
</gene>
<evidence type="ECO:0000259" key="19">
    <source>
        <dbReference type="SMART" id="SM00856"/>
    </source>
</evidence>
<evidence type="ECO:0000256" key="16">
    <source>
        <dbReference type="PROSITE-ProRule" id="PRU10040"/>
    </source>
</evidence>
<evidence type="ECO:0000256" key="2">
    <source>
        <dbReference type="ARBA" id="ARBA00005184"/>
    </source>
</evidence>
<evidence type="ECO:0000256" key="10">
    <source>
        <dbReference type="ARBA" id="ARBA00023085"/>
    </source>
</evidence>
<comment type="subcellular location">
    <subcellularLocation>
        <location evidence="1">Secreted</location>
        <location evidence="1">Cell wall</location>
    </subcellularLocation>
</comment>
<dbReference type="SUPFAM" id="SSF51126">
    <property type="entry name" value="Pectin lyase-like"/>
    <property type="match status" value="1"/>
</dbReference>
<comment type="function">
    <text evidence="15">Acts in the modification of cell walls via demethylesterification of cell wall pectin.</text>
</comment>
<evidence type="ECO:0000256" key="1">
    <source>
        <dbReference type="ARBA" id="ARBA00004191"/>
    </source>
</evidence>